<reference evidence="11 14" key="3">
    <citation type="submission" date="2020-08" db="EMBL/GenBank/DDBJ databases">
        <title>Genomic Encyclopedia of Type Strains, Phase IV (KMG-IV): sequencing the most valuable type-strain genomes for metagenomic binning, comparative biology and taxonomic classification.</title>
        <authorList>
            <person name="Goeker M."/>
        </authorList>
    </citation>
    <scope>NUCLEOTIDE SEQUENCE [LARGE SCALE GENOMIC DNA]</scope>
    <source>
        <strain evidence="11 14">DSM 100995</strain>
    </source>
</reference>
<dbReference type="Proteomes" id="UP000297248">
    <property type="component" value="Unassembled WGS sequence"/>
</dbReference>
<keyword evidence="14" id="KW-1185">Reference proteome</keyword>
<evidence type="ECO:0000256" key="10">
    <source>
        <dbReference type="SAM" id="Phobius"/>
    </source>
</evidence>
<evidence type="ECO:0000256" key="7">
    <source>
        <dbReference type="ARBA" id="ARBA00023065"/>
    </source>
</evidence>
<evidence type="ECO:0000256" key="6">
    <source>
        <dbReference type="ARBA" id="ARBA00022989"/>
    </source>
</evidence>
<dbReference type="AlphaFoldDB" id="A0A4Y8A6Z0"/>
<dbReference type="RefSeq" id="WP_134337796.1">
    <property type="nucleotide sequence ID" value="NZ_BMCZ01000002.1"/>
</dbReference>
<evidence type="ECO:0000256" key="1">
    <source>
        <dbReference type="ARBA" id="ARBA00004651"/>
    </source>
</evidence>
<dbReference type="Proteomes" id="UP000583101">
    <property type="component" value="Unassembled WGS sequence"/>
</dbReference>
<dbReference type="GO" id="GO:0006811">
    <property type="term" value="P:monoatomic ion transport"/>
    <property type="evidence" value="ECO:0007669"/>
    <property type="project" value="UniProtKB-KW"/>
</dbReference>
<evidence type="ECO:0000313" key="12">
    <source>
        <dbReference type="EMBL" id="TEW64152.1"/>
    </source>
</evidence>
<dbReference type="GO" id="GO:0005886">
    <property type="term" value="C:plasma membrane"/>
    <property type="evidence" value="ECO:0007669"/>
    <property type="project" value="UniProtKB-SubCell"/>
</dbReference>
<evidence type="ECO:0000313" key="14">
    <source>
        <dbReference type="Proteomes" id="UP000583101"/>
    </source>
</evidence>
<feature type="transmembrane region" description="Helical" evidence="10">
    <location>
        <begin position="323"/>
        <end position="341"/>
    </location>
</feature>
<evidence type="ECO:0000313" key="11">
    <source>
        <dbReference type="EMBL" id="MBB3970914.1"/>
    </source>
</evidence>
<keyword evidence="4" id="KW-1003">Cell membrane</keyword>
<dbReference type="EMBL" id="SNQG01000007">
    <property type="protein sequence ID" value="TEW64152.1"/>
    <property type="molecule type" value="Genomic_DNA"/>
</dbReference>
<feature type="transmembrane region" description="Helical" evidence="10">
    <location>
        <begin position="56"/>
        <end position="77"/>
    </location>
</feature>
<protein>
    <recommendedName>
        <fullName evidence="9">Multidrug-efflux transporter</fullName>
    </recommendedName>
</protein>
<organism evidence="12 13">
    <name type="scientific">Mucilaginibacter phyllosphaerae</name>
    <dbReference type="NCBI Taxonomy" id="1812349"/>
    <lineage>
        <taxon>Bacteria</taxon>
        <taxon>Pseudomonadati</taxon>
        <taxon>Bacteroidota</taxon>
        <taxon>Sphingobacteriia</taxon>
        <taxon>Sphingobacteriales</taxon>
        <taxon>Sphingobacteriaceae</taxon>
        <taxon>Mucilaginibacter</taxon>
    </lineage>
</organism>
<dbReference type="CDD" id="cd13131">
    <property type="entry name" value="MATE_NorM_like"/>
    <property type="match status" value="1"/>
</dbReference>
<feature type="transmembrane region" description="Helical" evidence="10">
    <location>
        <begin position="132"/>
        <end position="152"/>
    </location>
</feature>
<evidence type="ECO:0000256" key="5">
    <source>
        <dbReference type="ARBA" id="ARBA00022692"/>
    </source>
</evidence>
<dbReference type="PIRSF" id="PIRSF006603">
    <property type="entry name" value="DinF"/>
    <property type="match status" value="1"/>
</dbReference>
<dbReference type="InterPro" id="IPR048279">
    <property type="entry name" value="MdtK-like"/>
</dbReference>
<dbReference type="GO" id="GO:0042910">
    <property type="term" value="F:xenobiotic transmembrane transporter activity"/>
    <property type="evidence" value="ECO:0007669"/>
    <property type="project" value="InterPro"/>
</dbReference>
<dbReference type="NCBIfam" id="TIGR00797">
    <property type="entry name" value="matE"/>
    <property type="match status" value="1"/>
</dbReference>
<keyword evidence="8 10" id="KW-0472">Membrane</keyword>
<keyword evidence="5 10" id="KW-0812">Transmembrane</keyword>
<comment type="caution">
    <text evidence="12">The sequence shown here is derived from an EMBL/GenBank/DDBJ whole genome shotgun (WGS) entry which is preliminary data.</text>
</comment>
<feature type="transmembrane region" description="Helical" evidence="10">
    <location>
        <begin position="420"/>
        <end position="441"/>
    </location>
</feature>
<evidence type="ECO:0000256" key="2">
    <source>
        <dbReference type="ARBA" id="ARBA00022448"/>
    </source>
</evidence>
<evidence type="ECO:0000256" key="8">
    <source>
        <dbReference type="ARBA" id="ARBA00023136"/>
    </source>
</evidence>
<dbReference type="OrthoDB" id="9780160at2"/>
<accession>A0A4Y8A6Z0</accession>
<evidence type="ECO:0000256" key="3">
    <source>
        <dbReference type="ARBA" id="ARBA00022449"/>
    </source>
</evidence>
<gene>
    <name evidence="12" type="ORF">E2R65_17545</name>
    <name evidence="11" type="ORF">GGR35_003540</name>
</gene>
<evidence type="ECO:0000256" key="9">
    <source>
        <dbReference type="ARBA" id="ARBA00031636"/>
    </source>
</evidence>
<keyword evidence="7" id="KW-0406">Ion transport</keyword>
<evidence type="ECO:0000313" key="13">
    <source>
        <dbReference type="Proteomes" id="UP000297248"/>
    </source>
</evidence>
<feature type="transmembrane region" description="Helical" evidence="10">
    <location>
        <begin position="20"/>
        <end position="44"/>
    </location>
</feature>
<dbReference type="Pfam" id="PF01554">
    <property type="entry name" value="MatE"/>
    <property type="match status" value="2"/>
</dbReference>
<reference evidence="12" key="2">
    <citation type="submission" date="2019-03" db="EMBL/GenBank/DDBJ databases">
        <authorList>
            <person name="Yan Y.-Q."/>
            <person name="Du Z.-J."/>
        </authorList>
    </citation>
    <scope>NUCLEOTIDE SEQUENCE</scope>
    <source>
        <strain evidence="12">PP-F2FG21</strain>
    </source>
</reference>
<feature type="transmembrane region" description="Helical" evidence="10">
    <location>
        <begin position="164"/>
        <end position="191"/>
    </location>
</feature>
<proteinExistence type="predicted"/>
<evidence type="ECO:0000256" key="4">
    <source>
        <dbReference type="ARBA" id="ARBA00022475"/>
    </source>
</evidence>
<dbReference type="EMBL" id="JACIEG010000007">
    <property type="protein sequence ID" value="MBB3970914.1"/>
    <property type="molecule type" value="Genomic_DNA"/>
</dbReference>
<dbReference type="InterPro" id="IPR002528">
    <property type="entry name" value="MATE_fam"/>
</dbReference>
<comment type="subcellular location">
    <subcellularLocation>
        <location evidence="1">Cell membrane</location>
        <topology evidence="1">Multi-pass membrane protein</topology>
    </subcellularLocation>
</comment>
<dbReference type="PANTHER" id="PTHR43298">
    <property type="entry name" value="MULTIDRUG RESISTANCE PROTEIN NORM-RELATED"/>
    <property type="match status" value="1"/>
</dbReference>
<feature type="transmembrane region" description="Helical" evidence="10">
    <location>
        <begin position="393"/>
        <end position="414"/>
    </location>
</feature>
<feature type="transmembrane region" description="Helical" evidence="10">
    <location>
        <begin position="197"/>
        <end position="218"/>
    </location>
</feature>
<dbReference type="PANTHER" id="PTHR43298:SF2">
    <property type="entry name" value="FMN_FAD EXPORTER YEEO-RELATED"/>
    <property type="match status" value="1"/>
</dbReference>
<dbReference type="InterPro" id="IPR050222">
    <property type="entry name" value="MATE_MdtK"/>
</dbReference>
<reference evidence="12 13" key="1">
    <citation type="journal article" date="2016" name="Int. J. Syst. Evol. Microbiol.">
        <title>Proposal of Mucilaginibacter phyllosphaerae sp. nov. isolated from the phyllosphere of Galium album.</title>
        <authorList>
            <person name="Aydogan E.L."/>
            <person name="Busse H.J."/>
            <person name="Moser G."/>
            <person name="Muller C."/>
            <person name="Kampfer P."/>
            <person name="Glaeser S.P."/>
        </authorList>
    </citation>
    <scope>NUCLEOTIDE SEQUENCE [LARGE SCALE GENOMIC DNA]</scope>
    <source>
        <strain evidence="12 13">PP-F2FG21</strain>
    </source>
</reference>
<feature type="transmembrane region" description="Helical" evidence="10">
    <location>
        <begin position="97"/>
        <end position="120"/>
    </location>
</feature>
<sequence length="458" mass="50187">MKALYQKYRFYYRDSLKLAIPIVLSQIGHTLVHFSDTIIIGQFAGTAALAAVSLSISLFIVPFVIALGISYGITPLIAQHNGRKNYTECGRLLSNSLLLNAITGVILFVIFYLGVLFFIGKLHQSPDVVVQAKPFLILLLSSLMPLMVFNTFKQFAEGLGLTRQAMYITIIGNVINILVGIVLVKGMFGIAPMGIKGVGYSTLIDRCLMAAAMCIYVFRSPHFKKYLNDFEFKNIDRERIKQLLKIGAPVAMQSTFEVSAFGGASIIIGTIGAVPQAAHQIALNLASMSYMMAAGISSASAIRSGNYFGSGDHHQLRFSAISNYHIVIVFMSCTAIIFTLFNHLLPWIYTSDIQVITIAKQLLIVAAFFQLFDGTQVVGLGILRGMGDVKIPTILTFISYWVIGLPVGYLLGIILHIGVIGVWFGLVAGLASASLMLFLRFQKISKSNKLMMIKDLKI</sequence>
<keyword evidence="3" id="KW-0050">Antiport</keyword>
<name>A0A4Y8A6Z0_9SPHI</name>
<keyword evidence="2" id="KW-0813">Transport</keyword>
<keyword evidence="6 10" id="KW-1133">Transmembrane helix</keyword>
<dbReference type="GO" id="GO:0015297">
    <property type="term" value="F:antiporter activity"/>
    <property type="evidence" value="ECO:0007669"/>
    <property type="project" value="UniProtKB-KW"/>
</dbReference>